<dbReference type="PROSITE" id="PS01016">
    <property type="entry name" value="GLYCOPROTEASE"/>
    <property type="match status" value="1"/>
</dbReference>
<comment type="function">
    <text evidence="8">Required for the formation of a threonylcarbamoyl group on adenosine at position 37 (t(6)A37) in tRNAs that read codons beginning with adenine. Is involved in the transfer of the threonylcarbamoyl moiety of threonylcarbamoyl-AMP (TC-AMP) to the N6 group of A37, together with TsaE and TsaB. TsaD likely plays a direct catalytic role in this reaction.</text>
</comment>
<dbReference type="AlphaFoldDB" id="A0A1T4SMS1"/>
<keyword evidence="6 8" id="KW-0012">Acyltransferase</keyword>
<dbReference type="SUPFAM" id="SSF53067">
    <property type="entry name" value="Actin-like ATPase domain"/>
    <property type="match status" value="2"/>
</dbReference>
<evidence type="ECO:0000256" key="5">
    <source>
        <dbReference type="ARBA" id="ARBA00023004"/>
    </source>
</evidence>
<evidence type="ECO:0000313" key="11">
    <source>
        <dbReference type="Proteomes" id="UP000190367"/>
    </source>
</evidence>
<dbReference type="OrthoDB" id="9806197at2"/>
<reference evidence="11" key="1">
    <citation type="submission" date="2017-02" db="EMBL/GenBank/DDBJ databases">
        <authorList>
            <person name="Varghese N."/>
            <person name="Submissions S."/>
        </authorList>
    </citation>
    <scope>NUCLEOTIDE SEQUENCE [LARGE SCALE GENOMIC DNA]</scope>
    <source>
        <strain evidence="11">DSM 22224</strain>
    </source>
</reference>
<evidence type="ECO:0000256" key="1">
    <source>
        <dbReference type="ARBA" id="ARBA00022490"/>
    </source>
</evidence>
<feature type="domain" description="Gcp-like" evidence="9">
    <location>
        <begin position="24"/>
        <end position="309"/>
    </location>
</feature>
<comment type="cofactor">
    <cofactor evidence="8">
        <name>Fe(2+)</name>
        <dbReference type="ChEBI" id="CHEBI:29033"/>
    </cofactor>
    <text evidence="8">Binds 1 Fe(2+) ion per subunit.</text>
</comment>
<name>A0A1T4SMS1_9BACT</name>
<sequence>MSVKILAIESSCDDTGAAVLVDGKVLSNHIANQKIHEQYGGVIPELASRAHQENIVPVVDIALRTAGVKPEELSAIAFTQSPGLIGSLLVGSCFAKSMAMALNKPLIGVHHMQAHVLANFIDDPKPDFPFLCLTVSGGHTQIVLCESPLSMRVIGETLDDAAGEAFDKSAKLLGLPYPGGPLIDKYAQTGDPGRFKFPEPRIPELNFSFSGLKTAILYFLQENQQQDPAFIEKNLPDICASIQQRIISILLNKVLKATRETGIRDVAIAGGVSANSGLRKALQEHGEKYGWRTFIPKFEYCTDNAGMIAIAAYYKYLAGAFTALDAVPTARAAF</sequence>
<comment type="similarity">
    <text evidence="8">Belongs to the KAE1 / TsaD family.</text>
</comment>
<dbReference type="Proteomes" id="UP000190367">
    <property type="component" value="Unassembled WGS sequence"/>
</dbReference>
<keyword evidence="11" id="KW-1185">Reference proteome</keyword>
<dbReference type="PANTHER" id="PTHR11735:SF6">
    <property type="entry name" value="TRNA N6-ADENOSINE THREONYLCARBAMOYLTRANSFERASE, MITOCHONDRIAL"/>
    <property type="match status" value="1"/>
</dbReference>
<comment type="catalytic activity">
    <reaction evidence="7 8">
        <text>L-threonylcarbamoyladenylate + adenosine(37) in tRNA = N(6)-L-threonylcarbamoyladenosine(37) in tRNA + AMP + H(+)</text>
        <dbReference type="Rhea" id="RHEA:37059"/>
        <dbReference type="Rhea" id="RHEA-COMP:10162"/>
        <dbReference type="Rhea" id="RHEA-COMP:10163"/>
        <dbReference type="ChEBI" id="CHEBI:15378"/>
        <dbReference type="ChEBI" id="CHEBI:73682"/>
        <dbReference type="ChEBI" id="CHEBI:74411"/>
        <dbReference type="ChEBI" id="CHEBI:74418"/>
        <dbReference type="ChEBI" id="CHEBI:456215"/>
        <dbReference type="EC" id="2.3.1.234"/>
    </reaction>
</comment>
<feature type="binding site" evidence="8">
    <location>
        <position position="184"/>
    </location>
    <ligand>
        <name>substrate</name>
    </ligand>
</feature>
<dbReference type="InterPro" id="IPR017860">
    <property type="entry name" value="Peptidase_M22_CS"/>
</dbReference>
<dbReference type="Gene3D" id="3.30.420.40">
    <property type="match status" value="2"/>
</dbReference>
<dbReference type="GO" id="GO:0061711">
    <property type="term" value="F:tRNA N(6)-L-threonylcarbamoyladenine synthase activity"/>
    <property type="evidence" value="ECO:0007669"/>
    <property type="project" value="UniProtKB-EC"/>
</dbReference>
<feature type="binding site" evidence="8">
    <location>
        <position position="180"/>
    </location>
    <ligand>
        <name>substrate</name>
    </ligand>
</feature>
<dbReference type="InterPro" id="IPR000905">
    <property type="entry name" value="Gcp-like_dom"/>
</dbReference>
<gene>
    <name evidence="8" type="primary">tsaD</name>
    <name evidence="10" type="ORF">SAMN04488128_103135</name>
</gene>
<dbReference type="InterPro" id="IPR022450">
    <property type="entry name" value="TsaD"/>
</dbReference>
<dbReference type="CDD" id="cd24133">
    <property type="entry name" value="ASKHA_NBD_TsaD_bac"/>
    <property type="match status" value="1"/>
</dbReference>
<feature type="binding site" evidence="8">
    <location>
        <position position="115"/>
    </location>
    <ligand>
        <name>Fe cation</name>
        <dbReference type="ChEBI" id="CHEBI:24875"/>
    </ligand>
</feature>
<keyword evidence="3 8" id="KW-0819">tRNA processing</keyword>
<feature type="binding site" evidence="8">
    <location>
        <position position="303"/>
    </location>
    <ligand>
        <name>Fe cation</name>
        <dbReference type="ChEBI" id="CHEBI:24875"/>
    </ligand>
</feature>
<feature type="binding site" evidence="8">
    <location>
        <position position="167"/>
    </location>
    <ligand>
        <name>substrate</name>
    </ligand>
</feature>
<dbReference type="EMBL" id="FUWZ01000003">
    <property type="protein sequence ID" value="SKA29529.1"/>
    <property type="molecule type" value="Genomic_DNA"/>
</dbReference>
<comment type="subcellular location">
    <subcellularLocation>
        <location evidence="8">Cytoplasm</location>
    </subcellularLocation>
</comment>
<proteinExistence type="inferred from homology"/>
<dbReference type="RefSeq" id="WP_078670509.1">
    <property type="nucleotide sequence ID" value="NZ_FUWZ01000003.1"/>
</dbReference>
<keyword evidence="4 8" id="KW-0479">Metal-binding</keyword>
<evidence type="ECO:0000256" key="7">
    <source>
        <dbReference type="ARBA" id="ARBA00048117"/>
    </source>
</evidence>
<dbReference type="GO" id="GO:0005737">
    <property type="term" value="C:cytoplasm"/>
    <property type="evidence" value="ECO:0007669"/>
    <property type="project" value="UniProtKB-SubCell"/>
</dbReference>
<dbReference type="STRING" id="634771.SAMN04488128_103135"/>
<keyword evidence="2 8" id="KW-0808">Transferase</keyword>
<dbReference type="FunFam" id="3.30.420.40:FF:000040">
    <property type="entry name" value="tRNA N6-adenosine threonylcarbamoyltransferase"/>
    <property type="match status" value="1"/>
</dbReference>
<evidence type="ECO:0000256" key="4">
    <source>
        <dbReference type="ARBA" id="ARBA00022723"/>
    </source>
</evidence>
<dbReference type="InterPro" id="IPR017861">
    <property type="entry name" value="KAE1/TsaD"/>
</dbReference>
<dbReference type="PANTHER" id="PTHR11735">
    <property type="entry name" value="TRNA N6-ADENOSINE THREONYLCARBAMOYLTRANSFERASE"/>
    <property type="match status" value="1"/>
</dbReference>
<evidence type="ECO:0000256" key="6">
    <source>
        <dbReference type="ARBA" id="ARBA00023315"/>
    </source>
</evidence>
<keyword evidence="5 8" id="KW-0408">Iron</keyword>
<evidence type="ECO:0000256" key="8">
    <source>
        <dbReference type="HAMAP-Rule" id="MF_01445"/>
    </source>
</evidence>
<dbReference type="NCBIfam" id="TIGR00329">
    <property type="entry name" value="gcp_kae1"/>
    <property type="match status" value="1"/>
</dbReference>
<dbReference type="GO" id="GO:0005506">
    <property type="term" value="F:iron ion binding"/>
    <property type="evidence" value="ECO:0007669"/>
    <property type="project" value="UniProtKB-UniRule"/>
</dbReference>
<feature type="binding site" evidence="8">
    <location>
        <position position="275"/>
    </location>
    <ligand>
        <name>substrate</name>
    </ligand>
</feature>
<evidence type="ECO:0000256" key="3">
    <source>
        <dbReference type="ARBA" id="ARBA00022694"/>
    </source>
</evidence>
<dbReference type="NCBIfam" id="TIGR03723">
    <property type="entry name" value="T6A_TsaD_YgjD"/>
    <property type="match status" value="1"/>
</dbReference>
<dbReference type="PRINTS" id="PR00789">
    <property type="entry name" value="OSIALOPTASE"/>
</dbReference>
<accession>A0A1T4SMS1</accession>
<feature type="binding site" evidence="8">
    <location>
        <begin position="134"/>
        <end position="138"/>
    </location>
    <ligand>
        <name>substrate</name>
    </ligand>
</feature>
<dbReference type="EC" id="2.3.1.234" evidence="8"/>
<dbReference type="Pfam" id="PF00814">
    <property type="entry name" value="TsaD"/>
    <property type="match status" value="1"/>
</dbReference>
<dbReference type="InterPro" id="IPR043129">
    <property type="entry name" value="ATPase_NBD"/>
</dbReference>
<protein>
    <recommendedName>
        <fullName evidence="8">tRNA N6-adenosine threonylcarbamoyltransferase</fullName>
        <ecNumber evidence="8">2.3.1.234</ecNumber>
    </recommendedName>
    <alternativeName>
        <fullName evidence="8">N6-L-threonylcarbamoyladenine synthase</fullName>
        <shortName evidence="8">t(6)A synthase</shortName>
    </alternativeName>
    <alternativeName>
        <fullName evidence="8">t(6)A37 threonylcarbamoyladenosine biosynthesis protein TsaD</fullName>
    </alternativeName>
    <alternativeName>
        <fullName evidence="8">tRNA threonylcarbamoyladenosine biosynthesis protein TsaD</fullName>
    </alternativeName>
</protein>
<evidence type="ECO:0000259" key="9">
    <source>
        <dbReference type="Pfam" id="PF00814"/>
    </source>
</evidence>
<organism evidence="10 11">
    <name type="scientific">Chitinophaga eiseniae</name>
    <dbReference type="NCBI Taxonomy" id="634771"/>
    <lineage>
        <taxon>Bacteria</taxon>
        <taxon>Pseudomonadati</taxon>
        <taxon>Bacteroidota</taxon>
        <taxon>Chitinophagia</taxon>
        <taxon>Chitinophagales</taxon>
        <taxon>Chitinophagaceae</taxon>
        <taxon>Chitinophaga</taxon>
    </lineage>
</organism>
<evidence type="ECO:0000256" key="2">
    <source>
        <dbReference type="ARBA" id="ARBA00022679"/>
    </source>
</evidence>
<dbReference type="GO" id="GO:0002949">
    <property type="term" value="P:tRNA threonylcarbamoyladenosine modification"/>
    <property type="evidence" value="ECO:0007669"/>
    <property type="project" value="UniProtKB-UniRule"/>
</dbReference>
<evidence type="ECO:0000313" key="10">
    <source>
        <dbReference type="EMBL" id="SKA29529.1"/>
    </source>
</evidence>
<dbReference type="HAMAP" id="MF_01445">
    <property type="entry name" value="TsaD"/>
    <property type="match status" value="1"/>
</dbReference>
<keyword evidence="1 8" id="KW-0963">Cytoplasm</keyword>
<feature type="binding site" evidence="8">
    <location>
        <position position="111"/>
    </location>
    <ligand>
        <name>Fe cation</name>
        <dbReference type="ChEBI" id="CHEBI:24875"/>
    </ligand>
</feature>